<feature type="DNA-binding region" description="H-T-H motif" evidence="4">
    <location>
        <begin position="39"/>
        <end position="58"/>
    </location>
</feature>
<dbReference type="InterPro" id="IPR001387">
    <property type="entry name" value="Cro/C1-type_HTH"/>
</dbReference>
<evidence type="ECO:0000259" key="5">
    <source>
        <dbReference type="PROSITE" id="PS50977"/>
    </source>
</evidence>
<dbReference type="PROSITE" id="PS01081">
    <property type="entry name" value="HTH_TETR_1"/>
    <property type="match status" value="1"/>
</dbReference>
<dbReference type="InterPro" id="IPR009057">
    <property type="entry name" value="Homeodomain-like_sf"/>
</dbReference>
<dbReference type="RefSeq" id="WP_180282629.1">
    <property type="nucleotide sequence ID" value="NZ_JABFDB010000009.1"/>
</dbReference>
<dbReference type="InterPro" id="IPR023772">
    <property type="entry name" value="DNA-bd_HTH_TetR-type_CS"/>
</dbReference>
<gene>
    <name evidence="6" type="ORF">HND93_14155</name>
</gene>
<evidence type="ECO:0000256" key="3">
    <source>
        <dbReference type="ARBA" id="ARBA00023163"/>
    </source>
</evidence>
<dbReference type="InterPro" id="IPR041490">
    <property type="entry name" value="KstR2_TetR_C"/>
</dbReference>
<proteinExistence type="predicted"/>
<evidence type="ECO:0000256" key="4">
    <source>
        <dbReference type="PROSITE-ProRule" id="PRU00335"/>
    </source>
</evidence>
<reference evidence="6 7" key="1">
    <citation type="submission" date="2020-05" db="EMBL/GenBank/DDBJ databases">
        <title>Azospirillum oleiclasticum sp. nov, a nitrogen-fixing and heavy crude oil-emulsifying bacterium isolated from the crude oil of Yumen Oilfield.</title>
        <authorList>
            <person name="Wu D."/>
            <person name="Cai M."/>
            <person name="Zhang X."/>
        </authorList>
    </citation>
    <scope>NUCLEOTIDE SEQUENCE [LARGE SCALE GENOMIC DNA]</scope>
    <source>
        <strain evidence="6 7">ROY-1-1-2</strain>
    </source>
</reference>
<dbReference type="SUPFAM" id="SSF46689">
    <property type="entry name" value="Homeodomain-like"/>
    <property type="match status" value="1"/>
</dbReference>
<evidence type="ECO:0000256" key="1">
    <source>
        <dbReference type="ARBA" id="ARBA00023015"/>
    </source>
</evidence>
<dbReference type="InterPro" id="IPR036271">
    <property type="entry name" value="Tet_transcr_reg_TetR-rel_C_sf"/>
</dbReference>
<dbReference type="PANTHER" id="PTHR30055">
    <property type="entry name" value="HTH-TYPE TRANSCRIPTIONAL REGULATOR RUTR"/>
    <property type="match status" value="1"/>
</dbReference>
<keyword evidence="1" id="KW-0805">Transcription regulation</keyword>
<dbReference type="Gene3D" id="1.10.10.60">
    <property type="entry name" value="Homeodomain-like"/>
    <property type="match status" value="1"/>
</dbReference>
<dbReference type="InterPro" id="IPR050109">
    <property type="entry name" value="HTH-type_TetR-like_transc_reg"/>
</dbReference>
<dbReference type="Gene3D" id="1.10.357.10">
    <property type="entry name" value="Tetracycline Repressor, domain 2"/>
    <property type="match status" value="1"/>
</dbReference>
<dbReference type="Pfam" id="PF17932">
    <property type="entry name" value="TetR_C_24"/>
    <property type="match status" value="1"/>
</dbReference>
<organism evidence="6 7">
    <name type="scientific">Azospirillum oleiclasticum</name>
    <dbReference type="NCBI Taxonomy" id="2735135"/>
    <lineage>
        <taxon>Bacteria</taxon>
        <taxon>Pseudomonadati</taxon>
        <taxon>Pseudomonadota</taxon>
        <taxon>Alphaproteobacteria</taxon>
        <taxon>Rhodospirillales</taxon>
        <taxon>Azospirillaceae</taxon>
        <taxon>Azospirillum</taxon>
    </lineage>
</organism>
<evidence type="ECO:0000256" key="2">
    <source>
        <dbReference type="ARBA" id="ARBA00023125"/>
    </source>
</evidence>
<evidence type="ECO:0000313" key="6">
    <source>
        <dbReference type="EMBL" id="NYZ20852.1"/>
    </source>
</evidence>
<keyword evidence="2 4" id="KW-0238">DNA-binding</keyword>
<accession>A0ABX2T947</accession>
<comment type="caution">
    <text evidence="6">The sequence shown here is derived from an EMBL/GenBank/DDBJ whole genome shotgun (WGS) entry which is preliminary data.</text>
</comment>
<dbReference type="InterPro" id="IPR001647">
    <property type="entry name" value="HTH_TetR"/>
</dbReference>
<keyword evidence="7" id="KW-1185">Reference proteome</keyword>
<dbReference type="PROSITE" id="PS50977">
    <property type="entry name" value="HTH_TETR_2"/>
    <property type="match status" value="1"/>
</dbReference>
<dbReference type="Pfam" id="PF00440">
    <property type="entry name" value="TetR_N"/>
    <property type="match status" value="1"/>
</dbReference>
<keyword evidence="3" id="KW-0804">Transcription</keyword>
<dbReference type="Proteomes" id="UP000584642">
    <property type="component" value="Unassembled WGS sequence"/>
</dbReference>
<name>A0ABX2T947_9PROT</name>
<sequence>MTDTGRRRLGRPPLVENRRQSILDSAARQFAEVGFEKTSLRELAAAMGVSKATVYHYFQTKQEIYDAIIVDALRGLAVSVEAALDGVTGAEARLRVFMTAQGDFFERHYWFFVTMLIGLGGMHSADMRAEALLWRRRHEGTLRAIIRDGVAAGELRPVDPAVTGRAVLSMLNWMVRWYRPGGPQTAAAIAADYHDLLVRGLRPAAEPS</sequence>
<protein>
    <submittedName>
        <fullName evidence="6">TetR/AcrR family transcriptional regulator</fullName>
    </submittedName>
</protein>
<evidence type="ECO:0000313" key="7">
    <source>
        <dbReference type="Proteomes" id="UP000584642"/>
    </source>
</evidence>
<dbReference type="SUPFAM" id="SSF48498">
    <property type="entry name" value="Tetracyclin repressor-like, C-terminal domain"/>
    <property type="match status" value="1"/>
</dbReference>
<feature type="domain" description="HTH tetR-type" evidence="5">
    <location>
        <begin position="16"/>
        <end position="76"/>
    </location>
</feature>
<dbReference type="EMBL" id="JABFDB010000009">
    <property type="protein sequence ID" value="NYZ20852.1"/>
    <property type="molecule type" value="Genomic_DNA"/>
</dbReference>
<dbReference type="PANTHER" id="PTHR30055:SF240">
    <property type="entry name" value="HTH-TYPE TRANSCRIPTIONAL REGULATOR ACRR"/>
    <property type="match status" value="1"/>
</dbReference>
<dbReference type="CDD" id="cd00093">
    <property type="entry name" value="HTH_XRE"/>
    <property type="match status" value="1"/>
</dbReference>
<dbReference type="PRINTS" id="PR00455">
    <property type="entry name" value="HTHTETR"/>
</dbReference>